<gene>
    <name evidence="5" type="ORF">AYI68_g5455</name>
    <name evidence="4" type="ORF">AYI68_g6522</name>
</gene>
<dbReference type="SUPFAM" id="SSF55797">
    <property type="entry name" value="PR-1-like"/>
    <property type="match status" value="1"/>
</dbReference>
<evidence type="ECO:0000259" key="3">
    <source>
        <dbReference type="Pfam" id="PF00188"/>
    </source>
</evidence>
<organism evidence="5 6">
    <name type="scientific">Smittium mucronatum</name>
    <dbReference type="NCBI Taxonomy" id="133383"/>
    <lineage>
        <taxon>Eukaryota</taxon>
        <taxon>Fungi</taxon>
        <taxon>Fungi incertae sedis</taxon>
        <taxon>Zoopagomycota</taxon>
        <taxon>Kickxellomycotina</taxon>
        <taxon>Harpellomycetes</taxon>
        <taxon>Harpellales</taxon>
        <taxon>Legeriomycetaceae</taxon>
        <taxon>Smittium</taxon>
    </lineage>
</organism>
<feature type="signal peptide" evidence="2">
    <location>
        <begin position="1"/>
        <end position="19"/>
    </location>
</feature>
<dbReference type="OrthoDB" id="568194at2759"/>
<feature type="chain" id="PRO_5015068854" description="SCP domain-containing protein" evidence="2">
    <location>
        <begin position="20"/>
        <end position="274"/>
    </location>
</feature>
<dbReference type="InterPro" id="IPR035940">
    <property type="entry name" value="CAP_sf"/>
</dbReference>
<dbReference type="Gene3D" id="3.40.33.10">
    <property type="entry name" value="CAP"/>
    <property type="match status" value="1"/>
</dbReference>
<evidence type="ECO:0000256" key="1">
    <source>
        <dbReference type="SAM" id="MobiDB-lite"/>
    </source>
</evidence>
<dbReference type="STRING" id="133383.A0A1R0GUC5"/>
<protein>
    <recommendedName>
        <fullName evidence="3">SCP domain-containing protein</fullName>
    </recommendedName>
</protein>
<dbReference type="AlphaFoldDB" id="A0A1R0GUC5"/>
<comment type="caution">
    <text evidence="5">The sequence shown here is derived from an EMBL/GenBank/DDBJ whole genome shotgun (WGS) entry which is preliminary data.</text>
</comment>
<dbReference type="CDD" id="cd05379">
    <property type="entry name" value="CAP_bacterial"/>
    <property type="match status" value="1"/>
</dbReference>
<keyword evidence="2" id="KW-0732">Signal</keyword>
<dbReference type="Proteomes" id="UP000187455">
    <property type="component" value="Unassembled WGS sequence"/>
</dbReference>
<reference evidence="5" key="2">
    <citation type="submission" date="2017-01" db="EMBL/GenBank/DDBJ databases">
        <authorList>
            <person name="Mah S.A."/>
            <person name="Swanson W.J."/>
            <person name="Moy G.W."/>
            <person name="Vacquier V.D."/>
        </authorList>
    </citation>
    <scope>NUCLEOTIDE SEQUENCE</scope>
    <source>
        <strain evidence="5">ALG-7-W6</strain>
    </source>
</reference>
<proteinExistence type="predicted"/>
<accession>A0A1R0GUC5</accession>
<evidence type="ECO:0000313" key="6">
    <source>
        <dbReference type="Proteomes" id="UP000187455"/>
    </source>
</evidence>
<dbReference type="InterPro" id="IPR014044">
    <property type="entry name" value="CAP_dom"/>
</dbReference>
<name>A0A1R0GUC5_9FUNG</name>
<evidence type="ECO:0000313" key="4">
    <source>
        <dbReference type="EMBL" id="OLY79410.1"/>
    </source>
</evidence>
<dbReference type="EMBL" id="LSSL01004492">
    <property type="protein sequence ID" value="OLY79410.1"/>
    <property type="molecule type" value="Genomic_DNA"/>
</dbReference>
<dbReference type="PANTHER" id="PTHR31157:SF1">
    <property type="entry name" value="SCP DOMAIN-CONTAINING PROTEIN"/>
    <property type="match status" value="1"/>
</dbReference>
<feature type="region of interest" description="Disordered" evidence="1">
    <location>
        <begin position="116"/>
        <end position="146"/>
    </location>
</feature>
<dbReference type="Pfam" id="PF00188">
    <property type="entry name" value="CAP"/>
    <property type="match status" value="1"/>
</dbReference>
<evidence type="ECO:0000256" key="2">
    <source>
        <dbReference type="SAM" id="SignalP"/>
    </source>
</evidence>
<keyword evidence="6" id="KW-1185">Reference proteome</keyword>
<dbReference type="PANTHER" id="PTHR31157">
    <property type="entry name" value="SCP DOMAIN-CONTAINING PROTEIN"/>
    <property type="match status" value="1"/>
</dbReference>
<feature type="compositionally biased region" description="Low complexity" evidence="1">
    <location>
        <begin position="118"/>
        <end position="134"/>
    </location>
</feature>
<dbReference type="EMBL" id="LSSL01003465">
    <property type="protein sequence ID" value="OLY80448.1"/>
    <property type="molecule type" value="Genomic_DNA"/>
</dbReference>
<sequence length="274" mass="30115">MKLNYFALSYSFLVGVVLGFPLAYNNSSTNTQENEGPENDQLSTISDVTENYVSTQSSALEPTKTYFLSTTPYLVPTVSDASDNYSKYTRKNSVITSTATFVLTITLSKSSEGLPIESVTTQTTTSDDSTPSSDLNPPGSDLGEDFSQLSNLSSQDLAKMLSLMNQLRSENNKSPLVYNIDSIRASRVQSDYQYQIGKMTHDNSNFSNSLRLRVTSSGATCNGCAENVAFGQTSVESVFNAWKNSNGHFLNMIGDYKYFGFSKTGSYWTQIFNS</sequence>
<feature type="domain" description="SCP" evidence="3">
    <location>
        <begin position="161"/>
        <end position="264"/>
    </location>
</feature>
<evidence type="ECO:0000313" key="5">
    <source>
        <dbReference type="EMBL" id="OLY80448.1"/>
    </source>
</evidence>
<reference evidence="5 6" key="1">
    <citation type="journal article" date="2016" name="Mol. Biol. Evol.">
        <title>Genome-Wide Survey of Gut Fungi (Harpellales) Reveals the First Horizontally Transferred Ubiquitin Gene from a Mosquito Host.</title>
        <authorList>
            <person name="Wang Y."/>
            <person name="White M.M."/>
            <person name="Kvist S."/>
            <person name="Moncalvo J.M."/>
        </authorList>
    </citation>
    <scope>NUCLEOTIDE SEQUENCE [LARGE SCALE GENOMIC DNA]</scope>
    <source>
        <strain evidence="5 6">ALG-7-W6</strain>
    </source>
</reference>